<feature type="domain" description="PHD-type" evidence="6">
    <location>
        <begin position="122"/>
        <end position="182"/>
    </location>
</feature>
<feature type="compositionally biased region" description="Polar residues" evidence="5">
    <location>
        <begin position="886"/>
        <end position="898"/>
    </location>
</feature>
<dbReference type="PROSITE" id="PS50016">
    <property type="entry name" value="ZF_PHD_2"/>
    <property type="match status" value="3"/>
</dbReference>
<dbReference type="CDD" id="cd15562">
    <property type="entry name" value="PHD2_PHF14"/>
    <property type="match status" value="1"/>
</dbReference>
<protein>
    <submittedName>
        <fullName evidence="9">PHD finger protein 14</fullName>
    </submittedName>
</protein>
<gene>
    <name evidence="9" type="primary">LOC105365775</name>
</gene>
<dbReference type="GeneID" id="105365775"/>
<feature type="domain" description="PHD-type" evidence="7">
    <location>
        <begin position="185"/>
        <end position="303"/>
    </location>
</feature>
<evidence type="ECO:0000313" key="8">
    <source>
        <dbReference type="Proteomes" id="UP000695007"/>
    </source>
</evidence>
<feature type="compositionally biased region" description="Basic residues" evidence="5">
    <location>
        <begin position="751"/>
        <end position="762"/>
    </location>
</feature>
<dbReference type="InterPro" id="IPR011011">
    <property type="entry name" value="Znf_FYVE_PHD"/>
</dbReference>
<dbReference type="GO" id="GO:0006357">
    <property type="term" value="P:regulation of transcription by RNA polymerase II"/>
    <property type="evidence" value="ECO:0007669"/>
    <property type="project" value="TreeGrafter"/>
</dbReference>
<dbReference type="PROSITE" id="PS01359">
    <property type="entry name" value="ZF_PHD_1"/>
    <property type="match status" value="2"/>
</dbReference>
<evidence type="ECO:0000259" key="6">
    <source>
        <dbReference type="PROSITE" id="PS50016"/>
    </source>
</evidence>
<dbReference type="InterPro" id="IPR013083">
    <property type="entry name" value="Znf_RING/FYVE/PHD"/>
</dbReference>
<evidence type="ECO:0000256" key="5">
    <source>
        <dbReference type="SAM" id="MobiDB-lite"/>
    </source>
</evidence>
<dbReference type="PANTHER" id="PTHR13793:SF150">
    <property type="entry name" value="PHD FINGER PROTEIN 14"/>
    <property type="match status" value="1"/>
</dbReference>
<keyword evidence="1" id="KW-0479">Metal-binding</keyword>
<dbReference type="Proteomes" id="UP000695007">
    <property type="component" value="Unplaced"/>
</dbReference>
<dbReference type="PROSITE" id="PS51805">
    <property type="entry name" value="EPHD"/>
    <property type="match status" value="1"/>
</dbReference>
<dbReference type="Pfam" id="PF13832">
    <property type="entry name" value="zf-HC5HC2H_2"/>
    <property type="match status" value="1"/>
</dbReference>
<feature type="region of interest" description="Disordered" evidence="5">
    <location>
        <begin position="879"/>
        <end position="903"/>
    </location>
</feature>
<dbReference type="Gene3D" id="3.30.40.10">
    <property type="entry name" value="Zinc/RING finger domain, C3HC4 (zinc finger)"/>
    <property type="match status" value="3"/>
</dbReference>
<dbReference type="PANTHER" id="PTHR13793">
    <property type="entry name" value="PHD FINGER PROTEINS"/>
    <property type="match status" value="1"/>
</dbReference>
<dbReference type="CDD" id="cd15563">
    <property type="entry name" value="PHD3_PHF14"/>
    <property type="match status" value="1"/>
</dbReference>
<dbReference type="InterPro" id="IPR001965">
    <property type="entry name" value="Znf_PHD"/>
</dbReference>
<evidence type="ECO:0000313" key="9">
    <source>
        <dbReference type="RefSeq" id="XP_011502325.1"/>
    </source>
</evidence>
<dbReference type="InterPro" id="IPR034732">
    <property type="entry name" value="EPHD"/>
</dbReference>
<dbReference type="KEGG" id="csol:105365775"/>
<accession>A0AAJ6YQE1</accession>
<reference evidence="9" key="1">
    <citation type="submission" date="2025-08" db="UniProtKB">
        <authorList>
            <consortium name="RefSeq"/>
        </authorList>
    </citation>
    <scope>IDENTIFICATION</scope>
</reference>
<name>A0AAJ6YQE1_9HYME</name>
<sequence>MSQEDDVGFLYKTMIERDPKKRRVKPVESAQTSLLDFDLGESSDDSDFRIEDHCEESDDDSVDSNDMGKDDDEDGGSESDDSVDDPLLSKKNGTTATVEDLLEKARNQAEKGGPIEDKLSKMLICCGCLGDRSDDINEIVECDGCGVTVHEGCYGVSDVESFSSTDSLSQSAPWFCEACSAGVEDPCCELCPNKGGIFKETDVGKWVHLVCALYVPGVAFGEVDRLTSVTLFEMAYSKWGAKACSLCENVRYIRTGVCIECDAGMCHTYFHVTCAQREGLLSEAHSEEVDQADPFYAHCKLHSDKTLVRKRKRNWLALQLRATFRLQMLKKPEYRETEEFLRIQRKLSKHRHKYLAHKSSKPPPWVPTQKMPRLLTTSASACRSLQQKAELMGVDTIALETQEEQMASLVDIRKKWHIPPAFSVEFISYYLDRHARTASMKARLDELLEANSRLLGEQQDLDKKYDEAMRLNEEQVQIYDQHKERIEMYHRVLRAANYMKPLPSVGDIARPKIALNHGTPIVSVAALKIGVSLPPAFNKVENSNVEDHILSNQMVNQNHKLDLQVRHQCGICRRSTNQHLLAKCDTCHLHYHLSCLTPPLTRMPKKTKLMGWQCSECDKETSGSDIERVDTSAPRRLRHCKEESNFALSVEEVQVHKPPANLNKSLPAMKGSPAVNNTNENSMETNAVLHTPKLTIKPMGPQPKESEAMQVDKVNFNHHTVINSIVPLREGTPEYRMAPFDGAVEHSSGRSGKKRRREKHKRYTPDPITGGKQRKRKHKRKSLDVENPENHAQPEVHRRITIKIKPIPLPEGEVASETNPQLFVASSTSTEMSPPKLSDHQQLKLHPLAQPQSTLLMPLPTEVTQTPSQQAIGTELILPTFHTPPTGRTNTSRLSSGSRKNKDADLLSPCTVCNSQGTNQNLVMCDECKKCYHFTCLDPPVKKSPKRRGYSWHCADCDPSASETEN</sequence>
<keyword evidence="3" id="KW-0862">Zinc</keyword>
<evidence type="ECO:0000256" key="1">
    <source>
        <dbReference type="ARBA" id="ARBA00022723"/>
    </source>
</evidence>
<dbReference type="SUPFAM" id="SSF57903">
    <property type="entry name" value="FYVE/PHD zinc finger"/>
    <property type="match status" value="3"/>
</dbReference>
<organism evidence="8 9">
    <name type="scientific">Ceratosolen solmsi marchali</name>
    <dbReference type="NCBI Taxonomy" id="326594"/>
    <lineage>
        <taxon>Eukaryota</taxon>
        <taxon>Metazoa</taxon>
        <taxon>Ecdysozoa</taxon>
        <taxon>Arthropoda</taxon>
        <taxon>Hexapoda</taxon>
        <taxon>Insecta</taxon>
        <taxon>Pterygota</taxon>
        <taxon>Neoptera</taxon>
        <taxon>Endopterygota</taxon>
        <taxon>Hymenoptera</taxon>
        <taxon>Apocrita</taxon>
        <taxon>Proctotrupomorpha</taxon>
        <taxon>Chalcidoidea</taxon>
        <taxon>Agaonidae</taxon>
        <taxon>Agaoninae</taxon>
        <taxon>Ceratosolen</taxon>
    </lineage>
</organism>
<feature type="compositionally biased region" description="Basic residues" evidence="5">
    <location>
        <begin position="772"/>
        <end position="781"/>
    </location>
</feature>
<feature type="compositionally biased region" description="Acidic residues" evidence="5">
    <location>
        <begin position="53"/>
        <end position="84"/>
    </location>
</feature>
<feature type="region of interest" description="Disordered" evidence="5">
    <location>
        <begin position="1"/>
        <end position="95"/>
    </location>
</feature>
<evidence type="ECO:0000259" key="7">
    <source>
        <dbReference type="PROSITE" id="PS51805"/>
    </source>
</evidence>
<dbReference type="Gene3D" id="2.30.30.1150">
    <property type="match status" value="1"/>
</dbReference>
<dbReference type="SMART" id="SM00249">
    <property type="entry name" value="PHD"/>
    <property type="match status" value="4"/>
</dbReference>
<dbReference type="InterPro" id="IPR019787">
    <property type="entry name" value="Znf_PHD-finger"/>
</dbReference>
<dbReference type="InterPro" id="IPR050701">
    <property type="entry name" value="Histone_Mod_Regulator"/>
</dbReference>
<evidence type="ECO:0000256" key="3">
    <source>
        <dbReference type="ARBA" id="ARBA00022833"/>
    </source>
</evidence>
<feature type="region of interest" description="Disordered" evidence="5">
    <location>
        <begin position="739"/>
        <end position="801"/>
    </location>
</feature>
<feature type="domain" description="PHD-type" evidence="6">
    <location>
        <begin position="907"/>
        <end position="960"/>
    </location>
</feature>
<evidence type="ECO:0000256" key="4">
    <source>
        <dbReference type="PROSITE-ProRule" id="PRU00146"/>
    </source>
</evidence>
<dbReference type="RefSeq" id="XP_011502325.1">
    <property type="nucleotide sequence ID" value="XM_011504023.1"/>
</dbReference>
<dbReference type="CDD" id="cd15561">
    <property type="entry name" value="PHD1_PHF14"/>
    <property type="match status" value="1"/>
</dbReference>
<evidence type="ECO:0000256" key="2">
    <source>
        <dbReference type="ARBA" id="ARBA00022771"/>
    </source>
</evidence>
<dbReference type="GO" id="GO:0008270">
    <property type="term" value="F:zinc ion binding"/>
    <property type="evidence" value="ECO:0007669"/>
    <property type="project" value="UniProtKB-KW"/>
</dbReference>
<dbReference type="AlphaFoldDB" id="A0AAJ6YQE1"/>
<dbReference type="InterPro" id="IPR019786">
    <property type="entry name" value="Zinc_finger_PHD-type_CS"/>
</dbReference>
<dbReference type="CDD" id="cd15674">
    <property type="entry name" value="ePHD_PHF14"/>
    <property type="match status" value="1"/>
</dbReference>
<feature type="compositionally biased region" description="Basic and acidic residues" evidence="5">
    <location>
        <begin position="782"/>
        <end position="798"/>
    </location>
</feature>
<keyword evidence="8" id="KW-1185">Reference proteome</keyword>
<dbReference type="Pfam" id="PF00628">
    <property type="entry name" value="PHD"/>
    <property type="match status" value="2"/>
</dbReference>
<keyword evidence="2 4" id="KW-0863">Zinc-finger</keyword>
<feature type="domain" description="PHD-type" evidence="6">
    <location>
        <begin position="566"/>
        <end position="620"/>
    </location>
</feature>
<proteinExistence type="predicted"/>